<feature type="transmembrane region" description="Helical" evidence="2">
    <location>
        <begin position="261"/>
        <end position="281"/>
    </location>
</feature>
<feature type="transmembrane region" description="Helical" evidence="2">
    <location>
        <begin position="26"/>
        <end position="48"/>
    </location>
</feature>
<keyword evidence="2" id="KW-0812">Transmembrane</keyword>
<keyword evidence="2" id="KW-0472">Membrane</keyword>
<keyword evidence="4" id="KW-1185">Reference proteome</keyword>
<evidence type="ECO:0008006" key="5">
    <source>
        <dbReference type="Google" id="ProtNLM"/>
    </source>
</evidence>
<gene>
    <name evidence="3" type="ORF">FOMPIDRAFT_1057559</name>
</gene>
<dbReference type="OrthoDB" id="3232296at2759"/>
<feature type="transmembrane region" description="Helical" evidence="2">
    <location>
        <begin position="140"/>
        <end position="163"/>
    </location>
</feature>
<proteinExistence type="predicted"/>
<organism evidence="3 4">
    <name type="scientific">Fomitopsis schrenkii</name>
    <name type="common">Brown rot fungus</name>
    <dbReference type="NCBI Taxonomy" id="2126942"/>
    <lineage>
        <taxon>Eukaryota</taxon>
        <taxon>Fungi</taxon>
        <taxon>Dikarya</taxon>
        <taxon>Basidiomycota</taxon>
        <taxon>Agaricomycotina</taxon>
        <taxon>Agaricomycetes</taxon>
        <taxon>Polyporales</taxon>
        <taxon>Fomitopsis</taxon>
    </lineage>
</organism>
<name>S8G4X7_FOMSC</name>
<evidence type="ECO:0000256" key="1">
    <source>
        <dbReference type="SAM" id="MobiDB-lite"/>
    </source>
</evidence>
<dbReference type="STRING" id="743788.S8G4X7"/>
<protein>
    <recommendedName>
        <fullName evidence="5">G-protein coupled receptors family 1 profile domain-containing protein</fullName>
    </recommendedName>
</protein>
<dbReference type="eggNOG" id="ENOG502SP8V">
    <property type="taxonomic scope" value="Eukaryota"/>
</dbReference>
<accession>S8G4X7</accession>
<dbReference type="AlphaFoldDB" id="S8G4X7"/>
<evidence type="ECO:0000313" key="4">
    <source>
        <dbReference type="Proteomes" id="UP000015241"/>
    </source>
</evidence>
<reference evidence="3 4" key="1">
    <citation type="journal article" date="2012" name="Science">
        <title>The Paleozoic origin of enzymatic lignin decomposition reconstructed from 31 fungal genomes.</title>
        <authorList>
            <person name="Floudas D."/>
            <person name="Binder M."/>
            <person name="Riley R."/>
            <person name="Barry K."/>
            <person name="Blanchette R.A."/>
            <person name="Henrissat B."/>
            <person name="Martinez A.T."/>
            <person name="Otillar R."/>
            <person name="Spatafora J.W."/>
            <person name="Yadav J.S."/>
            <person name="Aerts A."/>
            <person name="Benoit I."/>
            <person name="Boyd A."/>
            <person name="Carlson A."/>
            <person name="Copeland A."/>
            <person name="Coutinho P.M."/>
            <person name="de Vries R.P."/>
            <person name="Ferreira P."/>
            <person name="Findley K."/>
            <person name="Foster B."/>
            <person name="Gaskell J."/>
            <person name="Glotzer D."/>
            <person name="Gorecki P."/>
            <person name="Heitman J."/>
            <person name="Hesse C."/>
            <person name="Hori C."/>
            <person name="Igarashi K."/>
            <person name="Jurgens J.A."/>
            <person name="Kallen N."/>
            <person name="Kersten P."/>
            <person name="Kohler A."/>
            <person name="Kuees U."/>
            <person name="Kumar T.K.A."/>
            <person name="Kuo A."/>
            <person name="LaButti K."/>
            <person name="Larrondo L.F."/>
            <person name="Lindquist E."/>
            <person name="Ling A."/>
            <person name="Lombard V."/>
            <person name="Lucas S."/>
            <person name="Lundell T."/>
            <person name="Martin R."/>
            <person name="McLaughlin D.J."/>
            <person name="Morgenstern I."/>
            <person name="Morin E."/>
            <person name="Murat C."/>
            <person name="Nagy L.G."/>
            <person name="Nolan M."/>
            <person name="Ohm R.A."/>
            <person name="Patyshakuliyeva A."/>
            <person name="Rokas A."/>
            <person name="Ruiz-Duenas F.J."/>
            <person name="Sabat G."/>
            <person name="Salamov A."/>
            <person name="Samejima M."/>
            <person name="Schmutz J."/>
            <person name="Slot J.C."/>
            <person name="St John F."/>
            <person name="Stenlid J."/>
            <person name="Sun H."/>
            <person name="Sun S."/>
            <person name="Syed K."/>
            <person name="Tsang A."/>
            <person name="Wiebenga A."/>
            <person name="Young D."/>
            <person name="Pisabarro A."/>
            <person name="Eastwood D.C."/>
            <person name="Martin F."/>
            <person name="Cullen D."/>
            <person name="Grigoriev I.V."/>
            <person name="Hibbett D.S."/>
        </authorList>
    </citation>
    <scope>NUCLEOTIDE SEQUENCE</scope>
    <source>
        <strain evidence="4">FP-58527</strain>
    </source>
</reference>
<feature type="transmembrane region" description="Helical" evidence="2">
    <location>
        <begin position="183"/>
        <end position="208"/>
    </location>
</feature>
<evidence type="ECO:0000313" key="3">
    <source>
        <dbReference type="EMBL" id="EPT05285.1"/>
    </source>
</evidence>
<feature type="compositionally biased region" description="Basic and acidic residues" evidence="1">
    <location>
        <begin position="382"/>
        <end position="392"/>
    </location>
</feature>
<dbReference type="HOGENOM" id="CLU_055478_0_0_1"/>
<evidence type="ECO:0000256" key="2">
    <source>
        <dbReference type="SAM" id="Phobius"/>
    </source>
</evidence>
<dbReference type="Gene3D" id="1.20.1070.10">
    <property type="entry name" value="Rhodopsin 7-helix transmembrane proteins"/>
    <property type="match status" value="1"/>
</dbReference>
<dbReference type="EMBL" id="KE504124">
    <property type="protein sequence ID" value="EPT05285.1"/>
    <property type="molecule type" value="Genomic_DNA"/>
</dbReference>
<feature type="region of interest" description="Disordered" evidence="1">
    <location>
        <begin position="366"/>
        <end position="392"/>
    </location>
</feature>
<feature type="transmembrane region" description="Helical" evidence="2">
    <location>
        <begin position="60"/>
        <end position="79"/>
    </location>
</feature>
<dbReference type="Proteomes" id="UP000015241">
    <property type="component" value="Unassembled WGS sequence"/>
</dbReference>
<feature type="transmembrane region" description="Helical" evidence="2">
    <location>
        <begin position="229"/>
        <end position="249"/>
    </location>
</feature>
<sequence>MPALAESIHHRRVTEEELGSNASADLAAWLFFQLAADHVFLPILVATFVFSRSVVRHSTLINLCCTWILSGIISSLLLYTGTATGSDPPRGLCTAQAALMSGTFPMTSVATLMLAFRIWLSCTPGKSQLREKTSRTTKALLIGAPYLALAVFCAIAAKLGVAYPGQVDRETRFFYCAVNLKALTIFLNVFSTVMCVIAGGLFVHLAMMQLRLREAQPLRQHSAKVHTAFRIRVGLLTLYMLTAALANLGSLADSGTAFPDIFTASVGMAVFLLFATQSDVLRAWWSYRPFRAPPARRPHARTSSEAHLDTPYPSFDMDLLNKRTDSDVSEKARLDALHSYYAARVRGEGVKVEIIERPQDAFIPGQEVCRSSGGSGRSGAAIEEKKQGWCAM</sequence>
<keyword evidence="2" id="KW-1133">Transmembrane helix</keyword>
<dbReference type="InParanoid" id="S8G4X7"/>
<feature type="transmembrane region" description="Helical" evidence="2">
    <location>
        <begin position="99"/>
        <end position="120"/>
    </location>
</feature>